<organism evidence="2 3">
    <name type="scientific">Fasciola gigantica</name>
    <name type="common">Giant liver fluke</name>
    <dbReference type="NCBI Taxonomy" id="46835"/>
    <lineage>
        <taxon>Eukaryota</taxon>
        <taxon>Metazoa</taxon>
        <taxon>Spiralia</taxon>
        <taxon>Lophotrochozoa</taxon>
        <taxon>Platyhelminthes</taxon>
        <taxon>Trematoda</taxon>
        <taxon>Digenea</taxon>
        <taxon>Plagiorchiida</taxon>
        <taxon>Echinostomata</taxon>
        <taxon>Echinostomatoidea</taxon>
        <taxon>Fasciolidae</taxon>
        <taxon>Fasciola</taxon>
    </lineage>
</organism>
<evidence type="ECO:0000256" key="1">
    <source>
        <dbReference type="SAM" id="SignalP"/>
    </source>
</evidence>
<evidence type="ECO:0008006" key="4">
    <source>
        <dbReference type="Google" id="ProtNLM"/>
    </source>
</evidence>
<feature type="chain" id="PRO_5021445499" description="EB domain-containing protein" evidence="1">
    <location>
        <begin position="20"/>
        <end position="123"/>
    </location>
</feature>
<accession>A0A504YX23</accession>
<reference evidence="2 3" key="1">
    <citation type="submission" date="2019-04" db="EMBL/GenBank/DDBJ databases">
        <title>Annotation for the trematode Fasciola gigantica.</title>
        <authorList>
            <person name="Choi Y.-J."/>
        </authorList>
    </citation>
    <scope>NUCLEOTIDE SEQUENCE [LARGE SCALE GENOMIC DNA]</scope>
    <source>
        <strain evidence="2">Uganda_cow_1</strain>
    </source>
</reference>
<keyword evidence="1" id="KW-0732">Signal</keyword>
<dbReference type="Proteomes" id="UP000316759">
    <property type="component" value="Unassembled WGS sequence"/>
</dbReference>
<evidence type="ECO:0000313" key="3">
    <source>
        <dbReference type="Proteomes" id="UP000316759"/>
    </source>
</evidence>
<protein>
    <recommendedName>
        <fullName evidence="4">EB domain-containing protein</fullName>
    </recommendedName>
</protein>
<evidence type="ECO:0000313" key="2">
    <source>
        <dbReference type="EMBL" id="TPP66462.1"/>
    </source>
</evidence>
<dbReference type="STRING" id="46835.A0A504YX23"/>
<dbReference type="OrthoDB" id="6258424at2759"/>
<proteinExistence type="predicted"/>
<sequence>MRYTGAILWLHIWMDLIRADQFHVVSSGPCLHEGDSFCTRRVANSMCSTEKNECFCKPGYVSIQESYGITCKTLLTNLKCQVDADCVHVFNSACHPGAGLCACPSGTIYVAQDHACRKLIAAE</sequence>
<feature type="signal peptide" evidence="1">
    <location>
        <begin position="1"/>
        <end position="19"/>
    </location>
</feature>
<gene>
    <name evidence="2" type="ORF">FGIG_01803</name>
</gene>
<keyword evidence="3" id="KW-1185">Reference proteome</keyword>
<name>A0A504YX23_FASGI</name>
<dbReference type="AlphaFoldDB" id="A0A504YX23"/>
<dbReference type="EMBL" id="SUNJ01001789">
    <property type="protein sequence ID" value="TPP66462.1"/>
    <property type="molecule type" value="Genomic_DNA"/>
</dbReference>
<comment type="caution">
    <text evidence="2">The sequence shown here is derived from an EMBL/GenBank/DDBJ whole genome shotgun (WGS) entry which is preliminary data.</text>
</comment>